<evidence type="ECO:0000313" key="3">
    <source>
        <dbReference type="Proteomes" id="UP000054516"/>
    </source>
</evidence>
<feature type="compositionally biased region" description="Basic and acidic residues" evidence="1">
    <location>
        <begin position="69"/>
        <end position="82"/>
    </location>
</feature>
<keyword evidence="3" id="KW-1185">Reference proteome</keyword>
<dbReference type="Proteomes" id="UP000054516">
    <property type="component" value="Unassembled WGS sequence"/>
</dbReference>
<gene>
    <name evidence="2" type="ORF">SAMD00023353_2600210</name>
</gene>
<organism evidence="2">
    <name type="scientific">Rosellinia necatrix</name>
    <name type="common">White root-rot fungus</name>
    <dbReference type="NCBI Taxonomy" id="77044"/>
    <lineage>
        <taxon>Eukaryota</taxon>
        <taxon>Fungi</taxon>
        <taxon>Dikarya</taxon>
        <taxon>Ascomycota</taxon>
        <taxon>Pezizomycotina</taxon>
        <taxon>Sordariomycetes</taxon>
        <taxon>Xylariomycetidae</taxon>
        <taxon>Xylariales</taxon>
        <taxon>Xylariaceae</taxon>
        <taxon>Rosellinia</taxon>
    </lineage>
</organism>
<dbReference type="OrthoDB" id="4624666at2759"/>
<reference evidence="2" key="1">
    <citation type="submission" date="2016-03" db="EMBL/GenBank/DDBJ databases">
        <title>Draft genome sequence of Rosellinia necatrix.</title>
        <authorList>
            <person name="Kanematsu S."/>
        </authorList>
    </citation>
    <scope>NUCLEOTIDE SEQUENCE [LARGE SCALE GENOMIC DNA]</scope>
    <source>
        <strain evidence="2">W97</strain>
    </source>
</reference>
<evidence type="ECO:0000313" key="2">
    <source>
        <dbReference type="EMBL" id="GAP87524.1"/>
    </source>
</evidence>
<protein>
    <submittedName>
        <fullName evidence="2">Uncharacterized protein</fullName>
    </submittedName>
</protein>
<name>A0A1W2THB4_ROSNE</name>
<dbReference type="EMBL" id="DF977471">
    <property type="protein sequence ID" value="GAP87524.1"/>
    <property type="molecule type" value="Genomic_DNA"/>
</dbReference>
<sequence length="82" mass="9164">MSKAYLLAKEKYQAVIDDAGRGDYYCRTNRVSVGRHPSSGECNMSNRVDRPERRRSSAGSAASVGGPTMRDRIRDWMNRPAA</sequence>
<feature type="compositionally biased region" description="Low complexity" evidence="1">
    <location>
        <begin position="57"/>
        <end position="66"/>
    </location>
</feature>
<feature type="region of interest" description="Disordered" evidence="1">
    <location>
        <begin position="35"/>
        <end position="82"/>
    </location>
</feature>
<evidence type="ECO:0000256" key="1">
    <source>
        <dbReference type="SAM" id="MobiDB-lite"/>
    </source>
</evidence>
<proteinExistence type="predicted"/>
<accession>A0A1W2THB4</accession>
<dbReference type="AlphaFoldDB" id="A0A1W2THB4"/>